<gene>
    <name evidence="7" type="ORF">ACMU_18375</name>
</gene>
<comment type="similarity">
    <text evidence="3">Belongs to the metallo-dependent hydrolases superfamily. Uronate isomerase family.</text>
</comment>
<sequence>MLHPDRLLPADPQTRAIARDLLAGIVDLPLVCPHGHVPIEWFEADYRFPDPAELLIRPDHYVLRMFASQGFSYDQLGVSGGEPAVDARTAFRTFATHYDLFLGTPSRSWIDHALYENLGVTEELNENSADRVFDHIDAQLARPEFTPRALFTTMGIELLATTDSAVDDLARHAALAADPSFAGRIIPTFRPDSVTDPDHVAFAADIRKLSDLTGENIATWSGYLSALRNRRAVFAAHGATATDHGFATAQTANLDPATCQTLLDAALSGTATPDQAARFRAQMLTEMARMSAEDGMVMQIHAGSSRNHAPVIQSTYGLDKGFDMPTATNWTVALKPLLDQLGFAPNLRILLFTLDETTYARELAPMAGAYPVLRLGAPWWFFDSPAGMARYFDQVVETAGFANLAGFVDDTRALMSIPARHNVWRRATAGHLARMVAEHQLTMAQAARLAEDLSVTLARRAYKL</sequence>
<dbReference type="NCBIfam" id="NF002794">
    <property type="entry name" value="PRK02925.1"/>
    <property type="match status" value="1"/>
</dbReference>
<dbReference type="GO" id="GO:0008880">
    <property type="term" value="F:glucuronate isomerase activity"/>
    <property type="evidence" value="ECO:0007669"/>
    <property type="project" value="UniProtKB-EC"/>
</dbReference>
<keyword evidence="8" id="KW-1185">Reference proteome</keyword>
<evidence type="ECO:0000256" key="1">
    <source>
        <dbReference type="ARBA" id="ARBA00001165"/>
    </source>
</evidence>
<accession>A0A037ZD69</accession>
<dbReference type="PANTHER" id="PTHR30068">
    <property type="entry name" value="URONATE ISOMERASE"/>
    <property type="match status" value="1"/>
</dbReference>
<reference evidence="7 8" key="1">
    <citation type="submission" date="2014-03" db="EMBL/GenBank/DDBJ databases">
        <title>Draft Genome Sequence of Actibacterium mucosum KCTC 23349, a Marine Alphaproteobacterium with Complex Ionic Requirements Isolated from Mediterranean Seawater at Malvarrosa Beach, Valencia, Spain.</title>
        <authorList>
            <person name="Arahal D.R."/>
            <person name="Shao Z."/>
            <person name="Lai Q."/>
            <person name="Pujalte M.J."/>
        </authorList>
    </citation>
    <scope>NUCLEOTIDE SEQUENCE [LARGE SCALE GENOMIC DNA]</scope>
    <source>
        <strain evidence="7 8">KCTC 23349</strain>
    </source>
</reference>
<evidence type="ECO:0000313" key="8">
    <source>
        <dbReference type="Proteomes" id="UP000026249"/>
    </source>
</evidence>
<evidence type="ECO:0000256" key="6">
    <source>
        <dbReference type="ARBA" id="ARBA00023235"/>
    </source>
</evidence>
<keyword evidence="6 7" id="KW-0413">Isomerase</keyword>
<dbReference type="EC" id="5.3.1.12" evidence="4"/>
<evidence type="ECO:0000256" key="4">
    <source>
        <dbReference type="ARBA" id="ARBA00012546"/>
    </source>
</evidence>
<evidence type="ECO:0000256" key="5">
    <source>
        <dbReference type="ARBA" id="ARBA00020555"/>
    </source>
</evidence>
<dbReference type="InterPro" id="IPR032466">
    <property type="entry name" value="Metal_Hydrolase"/>
</dbReference>
<dbReference type="InterPro" id="IPR003766">
    <property type="entry name" value="Uronate_isomerase"/>
</dbReference>
<name>A0A037ZD69_9RHOB</name>
<comment type="catalytic activity">
    <reaction evidence="1">
        <text>D-glucuronate = D-fructuronate</text>
        <dbReference type="Rhea" id="RHEA:13049"/>
        <dbReference type="ChEBI" id="CHEBI:58720"/>
        <dbReference type="ChEBI" id="CHEBI:59863"/>
        <dbReference type="EC" id="5.3.1.12"/>
    </reaction>
</comment>
<evidence type="ECO:0000256" key="3">
    <source>
        <dbReference type="ARBA" id="ARBA00008397"/>
    </source>
</evidence>
<dbReference type="GO" id="GO:0019698">
    <property type="term" value="P:D-galacturonate catabolic process"/>
    <property type="evidence" value="ECO:0007669"/>
    <property type="project" value="TreeGrafter"/>
</dbReference>
<evidence type="ECO:0000256" key="2">
    <source>
        <dbReference type="ARBA" id="ARBA00004892"/>
    </source>
</evidence>
<comment type="caution">
    <text evidence="7">The sequence shown here is derived from an EMBL/GenBank/DDBJ whole genome shotgun (WGS) entry which is preliminary data.</text>
</comment>
<proteinExistence type="inferred from homology"/>
<dbReference type="UniPathway" id="UPA00246"/>
<dbReference type="PANTHER" id="PTHR30068:SF4">
    <property type="entry name" value="URONATE ISOMERASE"/>
    <property type="match status" value="1"/>
</dbReference>
<dbReference type="Gene3D" id="3.20.20.140">
    <property type="entry name" value="Metal-dependent hydrolases"/>
    <property type="match status" value="1"/>
</dbReference>
<dbReference type="STRING" id="1454373.ACMU_18375"/>
<dbReference type="Proteomes" id="UP000026249">
    <property type="component" value="Unassembled WGS sequence"/>
</dbReference>
<evidence type="ECO:0000313" key="7">
    <source>
        <dbReference type="EMBL" id="KAJ54394.1"/>
    </source>
</evidence>
<protein>
    <recommendedName>
        <fullName evidence="5">Uronate isomerase</fullName>
        <ecNumber evidence="4">5.3.1.12</ecNumber>
    </recommendedName>
</protein>
<dbReference type="Pfam" id="PF02614">
    <property type="entry name" value="UxaC"/>
    <property type="match status" value="1"/>
</dbReference>
<dbReference type="SUPFAM" id="SSF51556">
    <property type="entry name" value="Metallo-dependent hydrolases"/>
    <property type="match status" value="1"/>
</dbReference>
<organism evidence="7 8">
    <name type="scientific">Actibacterium mucosum KCTC 23349</name>
    <dbReference type="NCBI Taxonomy" id="1454373"/>
    <lineage>
        <taxon>Bacteria</taxon>
        <taxon>Pseudomonadati</taxon>
        <taxon>Pseudomonadota</taxon>
        <taxon>Alphaproteobacteria</taxon>
        <taxon>Rhodobacterales</taxon>
        <taxon>Roseobacteraceae</taxon>
        <taxon>Actibacterium</taxon>
    </lineage>
</organism>
<dbReference type="AlphaFoldDB" id="A0A037ZD69"/>
<comment type="pathway">
    <text evidence="2">Carbohydrate metabolism; pentose and glucuronate interconversion.</text>
</comment>
<dbReference type="EMBL" id="JFKE01000008">
    <property type="protein sequence ID" value="KAJ54394.1"/>
    <property type="molecule type" value="Genomic_DNA"/>
</dbReference>
<dbReference type="Gene3D" id="1.10.2020.10">
    <property type="entry name" value="uronate isomerase, domain 2, chain A"/>
    <property type="match status" value="1"/>
</dbReference>
<dbReference type="GO" id="GO:0042840">
    <property type="term" value="P:D-glucuronate catabolic process"/>
    <property type="evidence" value="ECO:0007669"/>
    <property type="project" value="TreeGrafter"/>
</dbReference>
<dbReference type="OrthoDB" id="9766564at2"/>